<evidence type="ECO:0000313" key="3">
    <source>
        <dbReference type="Proteomes" id="UP001175000"/>
    </source>
</evidence>
<name>A0AA39WFH6_9PEZI</name>
<sequence length="980" mass="108806">MPDGRYNLSLSTDKESATNGKTFKEYYDQVCALSQGAINRNFEQAFAILGDEKKTMPLEWFEGDITEGKIKARMDPPHILLDFDNATPFIWYKLRFRSGLLVTSSSDEGTDLTGWEIAVSANLDEMTVSEPPKAGAEIPQDPKAAAAARKAAAVAARALEELNKTHEFLQPVPVEAPPTATPPNQKVFMKPGEYSIHRLFAAINSVKWGLPNTQLSTCPGPNGTRIKLDDWAEADDDNERKYTKLKSVITNWATAHRLSAFFTLGLQVRVPQPEDNPLPTFVPKHLYLQTYPYWNEQEIQSYQPPKEFPLKGIRDRDNNCLVYCETCESKLSGKERDLPEFKRLPFTANLSEPAVGGRGGFDGSFVIDHRLFMHQHILPILQDLCRAWQVIPLRPEMRVDDDRNDQFNPRFAFGGMPDDPEDKARLPDPNINRGDYTNDFFAFKYISPGTYQWSDYIIAPGSRSDPKGKYTHNYSTCKQAPFYRQYEISASMDVTVTWEPLASKFKITGGMKYNHYEVYCSNPDFNRNCYWGEFETLGSWSLGLELERTKEAANDPILKNGVIQPRITGVNPDTNLPADIKIVPGNMKYVLHDANVKISKNMADKLKSIVGTMDKTLVGRCASAGQFTYPGAGELVFGKPMLSARGDLVADITYAKHDGSRISVRPPGLMKYEKPKPVQSKPVAADPILRVDKELKPAHLVWSGSLAPVNGSGSENRQHFRLVATNASIGSGALGFKRLVVTFVPIAKSDNKPIFKEKNPLKWGDLNAIPKPEPKKPEPEKPEPKKPDEGKDQGPSEEAAEGKDNSADAPPSNPPTGKLPVITKPSATSKPPAAKPPVAKPPVAKPPVAKPPPANTWTVKCTNMPSTTLRARPEEEGAVFKFFIEPTGKDEDGKAIKKFRMEPTAFITLDLEGEVNPLGSYQVKLTEIWTDPNVEEEFGDPDLDGSADYYFKVGVQMGMGDVVPMNALEVLKEQEEGKGK</sequence>
<dbReference type="Proteomes" id="UP001175000">
    <property type="component" value="Unassembled WGS sequence"/>
</dbReference>
<dbReference type="AlphaFoldDB" id="A0AA39WFH6"/>
<comment type="caution">
    <text evidence="2">The sequence shown here is derived from an EMBL/GenBank/DDBJ whole genome shotgun (WGS) entry which is preliminary data.</text>
</comment>
<reference evidence="2" key="1">
    <citation type="submission" date="2023-06" db="EMBL/GenBank/DDBJ databases">
        <title>Genome-scale phylogeny and comparative genomics of the fungal order Sordariales.</title>
        <authorList>
            <consortium name="Lawrence Berkeley National Laboratory"/>
            <person name="Hensen N."/>
            <person name="Bonometti L."/>
            <person name="Westerberg I."/>
            <person name="Brannstrom I.O."/>
            <person name="Guillou S."/>
            <person name="Cros-Aarteil S."/>
            <person name="Calhoun S."/>
            <person name="Haridas S."/>
            <person name="Kuo A."/>
            <person name="Mondo S."/>
            <person name="Pangilinan J."/>
            <person name="Riley R."/>
            <person name="Labutti K."/>
            <person name="Andreopoulos B."/>
            <person name="Lipzen A."/>
            <person name="Chen C."/>
            <person name="Yanf M."/>
            <person name="Daum C."/>
            <person name="Ng V."/>
            <person name="Clum A."/>
            <person name="Steindorff A."/>
            <person name="Ohm R."/>
            <person name="Martin F."/>
            <person name="Silar P."/>
            <person name="Natvig D."/>
            <person name="Lalanne C."/>
            <person name="Gautier V."/>
            <person name="Ament-Velasquez S.L."/>
            <person name="Kruys A."/>
            <person name="Hutchinson M.I."/>
            <person name="Powell A.J."/>
            <person name="Barry K."/>
            <person name="Miller A.N."/>
            <person name="Grigoriev I.V."/>
            <person name="Debuchy R."/>
            <person name="Gladieux P."/>
            <person name="Thoren M.H."/>
            <person name="Johannesson H."/>
        </authorList>
    </citation>
    <scope>NUCLEOTIDE SEQUENCE</scope>
    <source>
        <strain evidence="2">CBS 606.72</strain>
    </source>
</reference>
<feature type="region of interest" description="Disordered" evidence="1">
    <location>
        <begin position="754"/>
        <end position="861"/>
    </location>
</feature>
<proteinExistence type="predicted"/>
<feature type="compositionally biased region" description="Basic and acidic residues" evidence="1">
    <location>
        <begin position="772"/>
        <end position="806"/>
    </location>
</feature>
<accession>A0AA39WFH6</accession>
<protein>
    <submittedName>
        <fullName evidence="2">Uncharacterized protein</fullName>
    </submittedName>
</protein>
<dbReference type="EMBL" id="JAULSU010000006">
    <property type="protein sequence ID" value="KAK0614429.1"/>
    <property type="molecule type" value="Genomic_DNA"/>
</dbReference>
<feature type="compositionally biased region" description="Low complexity" evidence="1">
    <location>
        <begin position="823"/>
        <end position="832"/>
    </location>
</feature>
<gene>
    <name evidence="2" type="ORF">B0T14DRAFT_499699</name>
</gene>
<evidence type="ECO:0000313" key="2">
    <source>
        <dbReference type="EMBL" id="KAK0614429.1"/>
    </source>
</evidence>
<organism evidence="2 3">
    <name type="scientific">Immersiella caudata</name>
    <dbReference type="NCBI Taxonomy" id="314043"/>
    <lineage>
        <taxon>Eukaryota</taxon>
        <taxon>Fungi</taxon>
        <taxon>Dikarya</taxon>
        <taxon>Ascomycota</taxon>
        <taxon>Pezizomycotina</taxon>
        <taxon>Sordariomycetes</taxon>
        <taxon>Sordariomycetidae</taxon>
        <taxon>Sordariales</taxon>
        <taxon>Lasiosphaeriaceae</taxon>
        <taxon>Immersiella</taxon>
    </lineage>
</organism>
<keyword evidence="3" id="KW-1185">Reference proteome</keyword>
<evidence type="ECO:0000256" key="1">
    <source>
        <dbReference type="SAM" id="MobiDB-lite"/>
    </source>
</evidence>
<feature type="compositionally biased region" description="Pro residues" evidence="1">
    <location>
        <begin position="833"/>
        <end position="854"/>
    </location>
</feature>